<organism evidence="1 2">
    <name type="scientific">Bacillus cereus</name>
    <dbReference type="NCBI Taxonomy" id="1396"/>
    <lineage>
        <taxon>Bacteria</taxon>
        <taxon>Bacillati</taxon>
        <taxon>Bacillota</taxon>
        <taxon>Bacilli</taxon>
        <taxon>Bacillales</taxon>
        <taxon>Bacillaceae</taxon>
        <taxon>Bacillus</taxon>
        <taxon>Bacillus cereus group</taxon>
    </lineage>
</organism>
<proteinExistence type="predicted"/>
<accession>A0A2B9DK00</accession>
<dbReference type="GO" id="GO:0003677">
    <property type="term" value="F:DNA binding"/>
    <property type="evidence" value="ECO:0007669"/>
    <property type="project" value="InterPro"/>
</dbReference>
<sequence>MNSSNIESTQLKQAFKDSGYTYQELAGILGISSSYCYKIINNDKYKKNVYYSLASQIAGVFKRNIVDLFEE</sequence>
<gene>
    <name evidence="1" type="ORF">CN958_25055</name>
</gene>
<dbReference type="CDD" id="cd00093">
    <property type="entry name" value="HTH_XRE"/>
    <property type="match status" value="1"/>
</dbReference>
<dbReference type="EMBL" id="NUHO01000119">
    <property type="protein sequence ID" value="PGM89220.1"/>
    <property type="molecule type" value="Genomic_DNA"/>
</dbReference>
<dbReference type="AlphaFoldDB" id="A0A2B9DK00"/>
<evidence type="ECO:0000313" key="1">
    <source>
        <dbReference type="EMBL" id="PGM89220.1"/>
    </source>
</evidence>
<dbReference type="Gene3D" id="1.10.260.40">
    <property type="entry name" value="lambda repressor-like DNA-binding domains"/>
    <property type="match status" value="1"/>
</dbReference>
<comment type="caution">
    <text evidence="1">The sequence shown here is derived from an EMBL/GenBank/DDBJ whole genome shotgun (WGS) entry which is preliminary data.</text>
</comment>
<dbReference type="SUPFAM" id="SSF47413">
    <property type="entry name" value="lambda repressor-like DNA-binding domains"/>
    <property type="match status" value="1"/>
</dbReference>
<dbReference type="RefSeq" id="WP_098223142.1">
    <property type="nucleotide sequence ID" value="NZ_NUHO01000119.1"/>
</dbReference>
<dbReference type="InterPro" id="IPR010982">
    <property type="entry name" value="Lambda_DNA-bd_dom_sf"/>
</dbReference>
<reference evidence="1 2" key="1">
    <citation type="submission" date="2017-09" db="EMBL/GenBank/DDBJ databases">
        <title>Large-scale bioinformatics analysis of Bacillus genomes uncovers conserved roles of natural products in bacterial physiology.</title>
        <authorList>
            <consortium name="Agbiome Team Llc"/>
            <person name="Bleich R.M."/>
            <person name="Grubbs K.J."/>
            <person name="Santa Maria K.C."/>
            <person name="Allen S.E."/>
            <person name="Farag S."/>
            <person name="Shank E.A."/>
            <person name="Bowers A."/>
        </authorList>
    </citation>
    <scope>NUCLEOTIDE SEQUENCE [LARGE SCALE GENOMIC DNA]</scope>
    <source>
        <strain evidence="1 2">AFS053130</strain>
    </source>
</reference>
<dbReference type="Proteomes" id="UP000222054">
    <property type="component" value="Unassembled WGS sequence"/>
</dbReference>
<name>A0A2B9DK00_BACCE</name>
<dbReference type="InterPro" id="IPR001387">
    <property type="entry name" value="Cro/C1-type_HTH"/>
</dbReference>
<evidence type="ECO:0000313" key="2">
    <source>
        <dbReference type="Proteomes" id="UP000222054"/>
    </source>
</evidence>
<protein>
    <submittedName>
        <fullName evidence="1">Transcriptional regulator</fullName>
    </submittedName>
</protein>